<dbReference type="CDD" id="cd13598">
    <property type="entry name" value="PBP2_lipoprotein_IlpA_like"/>
    <property type="match status" value="1"/>
</dbReference>
<evidence type="ECO:0000256" key="4">
    <source>
        <dbReference type="ARBA" id="ARBA00023139"/>
    </source>
</evidence>
<keyword evidence="4" id="KW-0564">Palmitate</keyword>
<gene>
    <name evidence="8" type="primary">metQ_6</name>
    <name evidence="8" type="ORF">GAK30_01672</name>
</gene>
<dbReference type="Gene3D" id="3.40.190.10">
    <property type="entry name" value="Periplasmic binding protein-like II"/>
    <property type="match status" value="2"/>
</dbReference>
<keyword evidence="5 6" id="KW-0449">Lipoprotein</keyword>
<dbReference type="PIRSF" id="PIRSF002854">
    <property type="entry name" value="MetQ"/>
    <property type="match status" value="1"/>
</dbReference>
<evidence type="ECO:0000313" key="9">
    <source>
        <dbReference type="Proteomes" id="UP000461670"/>
    </source>
</evidence>
<evidence type="ECO:0000313" key="8">
    <source>
        <dbReference type="EMBL" id="KAF1021612.1"/>
    </source>
</evidence>
<organism evidence="8 9">
    <name type="scientific">Paracidovorax wautersii</name>
    <dbReference type="NCBI Taxonomy" id="1177982"/>
    <lineage>
        <taxon>Bacteria</taxon>
        <taxon>Pseudomonadati</taxon>
        <taxon>Pseudomonadota</taxon>
        <taxon>Betaproteobacteria</taxon>
        <taxon>Burkholderiales</taxon>
        <taxon>Comamonadaceae</taxon>
        <taxon>Paracidovorax</taxon>
    </lineage>
</organism>
<keyword evidence="2 7" id="KW-0732">Signal</keyword>
<dbReference type="EMBL" id="WNDQ01000019">
    <property type="protein sequence ID" value="KAF1021612.1"/>
    <property type="molecule type" value="Genomic_DNA"/>
</dbReference>
<evidence type="ECO:0000256" key="5">
    <source>
        <dbReference type="ARBA" id="ARBA00023288"/>
    </source>
</evidence>
<dbReference type="SUPFAM" id="SSF53850">
    <property type="entry name" value="Periplasmic binding protein-like II"/>
    <property type="match status" value="1"/>
</dbReference>
<comment type="similarity">
    <text evidence="6">Belongs to the nlpA lipoprotein family.</text>
</comment>
<proteinExistence type="inferred from homology"/>
<feature type="signal peptide" evidence="7">
    <location>
        <begin position="1"/>
        <end position="25"/>
    </location>
</feature>
<comment type="subcellular location">
    <subcellularLocation>
        <location evidence="1">Membrane</location>
        <topology evidence="1">Lipid-anchor</topology>
    </subcellularLocation>
</comment>
<dbReference type="GO" id="GO:0016020">
    <property type="term" value="C:membrane"/>
    <property type="evidence" value="ECO:0007669"/>
    <property type="project" value="UniProtKB-SubCell"/>
</dbReference>
<evidence type="ECO:0000256" key="2">
    <source>
        <dbReference type="ARBA" id="ARBA00022729"/>
    </source>
</evidence>
<sequence>MRLSRRLLAAVSAASFFLLASATHAQSAKTTIRLGISGGVMEDVVEVVQKAAAREGLVVEPVVFSGHINANGPLNDGDIDANAFQHRPYLNGQIKAFGYKIVPVATTLSAPLGIYSTKYKSLAALPDKAVIGIPGDDTNRNRALLILQHYGVIKLRPGLDIARGDNATPLDIVDNPRHVRIQEIDSLILVRSLADVDAGAIITAQASQGGLLLARDAIAAEPPGGPYANVIAVQEKNRDQPWVPKLIRAFQSDEVRQLLLTKYKGTLLPAF</sequence>
<dbReference type="PANTHER" id="PTHR30429">
    <property type="entry name" value="D-METHIONINE-BINDING LIPOPROTEIN METQ"/>
    <property type="match status" value="1"/>
</dbReference>
<evidence type="ECO:0000256" key="1">
    <source>
        <dbReference type="ARBA" id="ARBA00004635"/>
    </source>
</evidence>
<dbReference type="Proteomes" id="UP000461670">
    <property type="component" value="Unassembled WGS sequence"/>
</dbReference>
<keyword evidence="3" id="KW-0472">Membrane</keyword>
<dbReference type="Pfam" id="PF03180">
    <property type="entry name" value="Lipoprotein_9"/>
    <property type="match status" value="1"/>
</dbReference>
<dbReference type="PANTHER" id="PTHR30429:SF1">
    <property type="entry name" value="D-METHIONINE-BINDING LIPOPROTEIN METQ-RELATED"/>
    <property type="match status" value="1"/>
</dbReference>
<reference evidence="9" key="1">
    <citation type="journal article" date="2020" name="MBio">
        <title>Horizontal gene transfer to a defensive symbiont with a reduced genome amongst a multipartite beetle microbiome.</title>
        <authorList>
            <person name="Waterworth S.C."/>
            <person name="Florez L.V."/>
            <person name="Rees E.R."/>
            <person name="Hertweck C."/>
            <person name="Kaltenpoth M."/>
            <person name="Kwan J.C."/>
        </authorList>
    </citation>
    <scope>NUCLEOTIDE SEQUENCE [LARGE SCALE GENOMIC DNA]</scope>
</reference>
<protein>
    <recommendedName>
        <fullName evidence="6">Lipoprotein</fullName>
    </recommendedName>
</protein>
<accession>A0A7V8JQE6</accession>
<evidence type="ECO:0000256" key="7">
    <source>
        <dbReference type="SAM" id="SignalP"/>
    </source>
</evidence>
<dbReference type="AlphaFoldDB" id="A0A7V8JQE6"/>
<comment type="caution">
    <text evidence="8">The sequence shown here is derived from an EMBL/GenBank/DDBJ whole genome shotgun (WGS) entry which is preliminary data.</text>
</comment>
<dbReference type="InterPro" id="IPR004872">
    <property type="entry name" value="Lipoprotein_NlpA"/>
</dbReference>
<evidence type="ECO:0000256" key="6">
    <source>
        <dbReference type="PIRNR" id="PIRNR002854"/>
    </source>
</evidence>
<feature type="chain" id="PRO_5031216957" description="Lipoprotein" evidence="7">
    <location>
        <begin position="26"/>
        <end position="271"/>
    </location>
</feature>
<evidence type="ECO:0000256" key="3">
    <source>
        <dbReference type="ARBA" id="ARBA00023136"/>
    </source>
</evidence>
<name>A0A7V8JQE6_9BURK</name>